<dbReference type="EMBL" id="GBXM01099189">
    <property type="protein sequence ID" value="JAH09388.1"/>
    <property type="molecule type" value="Transcribed_RNA"/>
</dbReference>
<reference evidence="1" key="2">
    <citation type="journal article" date="2015" name="Fish Shellfish Immunol.">
        <title>Early steps in the European eel (Anguilla anguilla)-Vibrio vulnificus interaction in the gills: Role of the RtxA13 toxin.</title>
        <authorList>
            <person name="Callol A."/>
            <person name="Pajuelo D."/>
            <person name="Ebbesson L."/>
            <person name="Teles M."/>
            <person name="MacKenzie S."/>
            <person name="Amaro C."/>
        </authorList>
    </citation>
    <scope>NUCLEOTIDE SEQUENCE</scope>
</reference>
<dbReference type="AlphaFoldDB" id="A0A0E9PZU9"/>
<organism evidence="1">
    <name type="scientific">Anguilla anguilla</name>
    <name type="common">European freshwater eel</name>
    <name type="synonym">Muraena anguilla</name>
    <dbReference type="NCBI Taxonomy" id="7936"/>
    <lineage>
        <taxon>Eukaryota</taxon>
        <taxon>Metazoa</taxon>
        <taxon>Chordata</taxon>
        <taxon>Craniata</taxon>
        <taxon>Vertebrata</taxon>
        <taxon>Euteleostomi</taxon>
        <taxon>Actinopterygii</taxon>
        <taxon>Neopterygii</taxon>
        <taxon>Teleostei</taxon>
        <taxon>Anguilliformes</taxon>
        <taxon>Anguillidae</taxon>
        <taxon>Anguilla</taxon>
    </lineage>
</organism>
<evidence type="ECO:0000313" key="1">
    <source>
        <dbReference type="EMBL" id="JAH09388.1"/>
    </source>
</evidence>
<protein>
    <submittedName>
        <fullName evidence="1">Uncharacterized protein</fullName>
    </submittedName>
</protein>
<name>A0A0E9PZU9_ANGAN</name>
<proteinExistence type="predicted"/>
<accession>A0A0E9PZU9</accession>
<sequence length="21" mass="2426">MCLLFGLFLSPLLFLVLLFLI</sequence>
<reference evidence="1" key="1">
    <citation type="submission" date="2014-11" db="EMBL/GenBank/DDBJ databases">
        <authorList>
            <person name="Amaro Gonzalez C."/>
        </authorList>
    </citation>
    <scope>NUCLEOTIDE SEQUENCE</scope>
</reference>